<keyword evidence="9" id="KW-1185">Reference proteome</keyword>
<dbReference type="Pfam" id="PF07681">
    <property type="entry name" value="DoxX"/>
    <property type="match status" value="1"/>
</dbReference>
<sequence>MKLFSWPAPFEYPLNPMLYTAGILEVVGGLLLLMGLLSRPTAFLLSGLMAFAYFIAHSSNSFFPVLNHGEAAMLYCFIFLYISAA</sequence>
<evidence type="ECO:0000256" key="5">
    <source>
        <dbReference type="ARBA" id="ARBA00022989"/>
    </source>
</evidence>
<accession>A0ABN5WVD0</accession>
<dbReference type="PANTHER" id="PTHR33452:SF4">
    <property type="entry name" value="BLL4328 PROTEIN"/>
    <property type="match status" value="1"/>
</dbReference>
<keyword evidence="6 7" id="KW-0472">Membrane</keyword>
<evidence type="ECO:0000256" key="3">
    <source>
        <dbReference type="ARBA" id="ARBA00022475"/>
    </source>
</evidence>
<dbReference type="InterPro" id="IPR051907">
    <property type="entry name" value="DoxX-like_oxidoreductase"/>
</dbReference>
<keyword evidence="4 7" id="KW-0812">Transmembrane</keyword>
<feature type="transmembrane region" description="Helical" evidence="7">
    <location>
        <begin position="40"/>
        <end position="56"/>
    </location>
</feature>
<evidence type="ECO:0000313" key="8">
    <source>
        <dbReference type="EMBL" id="BBI48883.1"/>
    </source>
</evidence>
<evidence type="ECO:0000256" key="2">
    <source>
        <dbReference type="ARBA" id="ARBA00006679"/>
    </source>
</evidence>
<protein>
    <recommendedName>
        <fullName evidence="10">DoxX family protein</fullName>
    </recommendedName>
</protein>
<dbReference type="InterPro" id="IPR032808">
    <property type="entry name" value="DoxX"/>
</dbReference>
<evidence type="ECO:0000256" key="1">
    <source>
        <dbReference type="ARBA" id="ARBA00004651"/>
    </source>
</evidence>
<evidence type="ECO:0000313" key="9">
    <source>
        <dbReference type="Proteomes" id="UP000289555"/>
    </source>
</evidence>
<name>A0ABN5WVD0_9GAMM</name>
<dbReference type="EMBL" id="AP019416">
    <property type="protein sequence ID" value="BBI48883.1"/>
    <property type="molecule type" value="Genomic_DNA"/>
</dbReference>
<reference evidence="9" key="1">
    <citation type="journal article" date="2019" name="Microbiol. Resour. Announc.">
        <title>Complete Genome Sequence of Halomonas olivaria, a Moderately Halophilic Bacterium Isolated from Olive Processing Effluents, Obtained by Nanopore Sequencing.</title>
        <authorList>
            <person name="Nagata S."/>
            <person name="Ii K.M."/>
            <person name="Tsukimi T."/>
            <person name="Miura M.C."/>
            <person name="Galipon J."/>
            <person name="Arakawa K."/>
        </authorList>
    </citation>
    <scope>NUCLEOTIDE SEQUENCE [LARGE SCALE GENOMIC DNA]</scope>
    <source>
        <strain evidence="9">TYRC17</strain>
    </source>
</reference>
<feature type="transmembrane region" description="Helical" evidence="7">
    <location>
        <begin position="12"/>
        <end position="33"/>
    </location>
</feature>
<evidence type="ECO:0000256" key="7">
    <source>
        <dbReference type="SAM" id="Phobius"/>
    </source>
</evidence>
<keyword evidence="3" id="KW-1003">Cell membrane</keyword>
<evidence type="ECO:0000256" key="4">
    <source>
        <dbReference type="ARBA" id="ARBA00022692"/>
    </source>
</evidence>
<organism evidence="8 9">
    <name type="scientific">Vreelandella olivaria</name>
    <dbReference type="NCBI Taxonomy" id="390919"/>
    <lineage>
        <taxon>Bacteria</taxon>
        <taxon>Pseudomonadati</taxon>
        <taxon>Pseudomonadota</taxon>
        <taxon>Gammaproteobacteria</taxon>
        <taxon>Oceanospirillales</taxon>
        <taxon>Halomonadaceae</taxon>
        <taxon>Vreelandella</taxon>
    </lineage>
</organism>
<evidence type="ECO:0008006" key="10">
    <source>
        <dbReference type="Google" id="ProtNLM"/>
    </source>
</evidence>
<comment type="subcellular location">
    <subcellularLocation>
        <location evidence="1">Cell membrane</location>
        <topology evidence="1">Multi-pass membrane protein</topology>
    </subcellularLocation>
</comment>
<comment type="similarity">
    <text evidence="2">Belongs to the DoxX family.</text>
</comment>
<dbReference type="PANTHER" id="PTHR33452">
    <property type="entry name" value="OXIDOREDUCTASE CATD-RELATED"/>
    <property type="match status" value="1"/>
</dbReference>
<evidence type="ECO:0000256" key="6">
    <source>
        <dbReference type="ARBA" id="ARBA00023136"/>
    </source>
</evidence>
<proteinExistence type="inferred from homology"/>
<keyword evidence="5 7" id="KW-1133">Transmembrane helix</keyword>
<gene>
    <name evidence="8" type="ORF">HORIV_13040</name>
</gene>
<dbReference type="Proteomes" id="UP000289555">
    <property type="component" value="Chromosome"/>
</dbReference>